<dbReference type="Proteomes" id="UP000314982">
    <property type="component" value="Unassembled WGS sequence"/>
</dbReference>
<reference evidence="5" key="1">
    <citation type="submission" date="2018-06" db="EMBL/GenBank/DDBJ databases">
        <title>Genome assembly of Danube salmon.</title>
        <authorList>
            <person name="Macqueen D.J."/>
            <person name="Gundappa M.K."/>
        </authorList>
    </citation>
    <scope>NUCLEOTIDE SEQUENCE [LARGE SCALE GENOMIC DNA]</scope>
</reference>
<name>A0A4W5JUQ7_9TELE</name>
<keyword evidence="3" id="KW-0963">Cytoplasm</keyword>
<dbReference type="InterPro" id="IPR026151">
    <property type="entry name" value="Maspardin"/>
</dbReference>
<reference evidence="4" key="3">
    <citation type="submission" date="2025-09" db="UniProtKB">
        <authorList>
            <consortium name="Ensembl"/>
        </authorList>
    </citation>
    <scope>IDENTIFICATION</scope>
</reference>
<accession>A0A4W5JUQ7</accession>
<dbReference type="GO" id="GO:0042609">
    <property type="term" value="F:CD4 receptor binding"/>
    <property type="evidence" value="ECO:0007669"/>
    <property type="project" value="TreeGrafter"/>
</dbReference>
<dbReference type="AlphaFoldDB" id="A0A4W5JUQ7"/>
<keyword evidence="5" id="KW-1185">Reference proteome</keyword>
<dbReference type="Ensembl" id="ENSHHUT00000003645.1">
    <property type="protein sequence ID" value="ENSHHUP00000003521.1"/>
    <property type="gene ID" value="ENSHHUG00000002171.1"/>
</dbReference>
<protein>
    <submittedName>
        <fullName evidence="4">SPG21 abhydrolase domain containing, maspardin</fullName>
    </submittedName>
</protein>
<evidence type="ECO:0000256" key="1">
    <source>
        <dbReference type="ARBA" id="ARBA00004496"/>
    </source>
</evidence>
<comment type="subcellular location">
    <subcellularLocation>
        <location evidence="1">Cytoplasm</location>
    </subcellularLocation>
</comment>
<dbReference type="PANTHER" id="PTHR15913">
    <property type="entry name" value="ACID CLUSTER PROTEIN 33"/>
    <property type="match status" value="1"/>
</dbReference>
<organism evidence="4 5">
    <name type="scientific">Hucho hucho</name>
    <name type="common">huchen</name>
    <dbReference type="NCBI Taxonomy" id="62062"/>
    <lineage>
        <taxon>Eukaryota</taxon>
        <taxon>Metazoa</taxon>
        <taxon>Chordata</taxon>
        <taxon>Craniata</taxon>
        <taxon>Vertebrata</taxon>
        <taxon>Euteleostomi</taxon>
        <taxon>Actinopterygii</taxon>
        <taxon>Neopterygii</taxon>
        <taxon>Teleostei</taxon>
        <taxon>Protacanthopterygii</taxon>
        <taxon>Salmoniformes</taxon>
        <taxon>Salmonidae</taxon>
        <taxon>Salmoninae</taxon>
        <taxon>Hucho</taxon>
    </lineage>
</organism>
<sequence length="172" mass="19434">MPAFMLKKIVLGNFAKGPVDPKMADAIDFMVDRLESLNQGELASRLTLNCQNSYVEPHKIKDLAVTIMDVFDQSALSHEAKEEMYKLYPNARRAHLKTGGNFPYLCRSAEVNLYIQEITHRTSSMAGGIVMLEGHVRMSLQEGYHMREEDVFPVTHSVEIACNDNKLSPMML</sequence>
<comment type="similarity">
    <text evidence="2">Belongs to the AB hydrolase superfamily.</text>
</comment>
<dbReference type="GO" id="GO:0005829">
    <property type="term" value="C:cytosol"/>
    <property type="evidence" value="ECO:0007669"/>
    <property type="project" value="TreeGrafter"/>
</dbReference>
<proteinExistence type="inferred from homology"/>
<evidence type="ECO:0000313" key="4">
    <source>
        <dbReference type="Ensembl" id="ENSHHUP00000003521.1"/>
    </source>
</evidence>
<evidence type="ECO:0000256" key="2">
    <source>
        <dbReference type="ARBA" id="ARBA00008645"/>
    </source>
</evidence>
<dbReference type="GO" id="GO:0030140">
    <property type="term" value="C:trans-Golgi network transport vesicle"/>
    <property type="evidence" value="ECO:0007669"/>
    <property type="project" value="TreeGrafter"/>
</dbReference>
<reference evidence="4" key="2">
    <citation type="submission" date="2025-08" db="UniProtKB">
        <authorList>
            <consortium name="Ensembl"/>
        </authorList>
    </citation>
    <scope>IDENTIFICATION</scope>
</reference>
<evidence type="ECO:0000256" key="3">
    <source>
        <dbReference type="ARBA" id="ARBA00022490"/>
    </source>
</evidence>
<evidence type="ECO:0000313" key="5">
    <source>
        <dbReference type="Proteomes" id="UP000314982"/>
    </source>
</evidence>
<dbReference type="GeneTree" id="ENSGT00390000007857"/>
<dbReference type="PANTHER" id="PTHR15913:SF0">
    <property type="entry name" value="MASPARDIN"/>
    <property type="match status" value="1"/>
</dbReference>